<dbReference type="EMBL" id="PTQR01000044">
    <property type="protein sequence ID" value="TKX24236.1"/>
    <property type="molecule type" value="Genomic_DNA"/>
</dbReference>
<evidence type="ECO:0000256" key="1">
    <source>
        <dbReference type="ARBA" id="ARBA00022741"/>
    </source>
</evidence>
<dbReference type="Gene3D" id="1.10.510.10">
    <property type="entry name" value="Transferase(Phosphotransferase) domain 1"/>
    <property type="match status" value="1"/>
</dbReference>
<feature type="region of interest" description="Disordered" evidence="4">
    <location>
        <begin position="715"/>
        <end position="747"/>
    </location>
</feature>
<feature type="compositionally biased region" description="Polar residues" evidence="4">
    <location>
        <begin position="524"/>
        <end position="555"/>
    </location>
</feature>
<accession>A0A4U7B646</accession>
<keyword evidence="6" id="KW-0418">Kinase</keyword>
<feature type="compositionally biased region" description="Basic and acidic residues" evidence="4">
    <location>
        <begin position="10"/>
        <end position="19"/>
    </location>
</feature>
<dbReference type="SMART" id="SM00220">
    <property type="entry name" value="S_TKc"/>
    <property type="match status" value="1"/>
</dbReference>
<dbReference type="InterPro" id="IPR008271">
    <property type="entry name" value="Ser/Thr_kinase_AS"/>
</dbReference>
<gene>
    <name evidence="6" type="ORF">C1H76_3539</name>
</gene>
<dbReference type="Gene3D" id="3.30.200.20">
    <property type="entry name" value="Phosphorylase Kinase, domain 1"/>
    <property type="match status" value="1"/>
</dbReference>
<evidence type="ECO:0000256" key="3">
    <source>
        <dbReference type="PROSITE-ProRule" id="PRU10141"/>
    </source>
</evidence>
<dbReference type="GO" id="GO:0004674">
    <property type="term" value="F:protein serine/threonine kinase activity"/>
    <property type="evidence" value="ECO:0007669"/>
    <property type="project" value="TreeGrafter"/>
</dbReference>
<dbReference type="GO" id="GO:0005737">
    <property type="term" value="C:cytoplasm"/>
    <property type="evidence" value="ECO:0007669"/>
    <property type="project" value="TreeGrafter"/>
</dbReference>
<sequence>MADPSSSEKSAADKLEKAGLGETHGISLDVPAVTGPNGRPLAVSHHTTALCGTTGESPRETRVSRSGIEDGYKCLQSYAYQETLNAKSHYGSSEDDGGAVHRINQYSIKQEIGRGSFGSVHLGVDQYGQEYAIKEFSKSRLRKRAQSNLLRRPSKRTGSGILSASTGGFNSPLHRHQSGDRLETETNNAFDLIKGEIAIMKKLNHPNLVGLIEVLDDPDEDSLYMVLEMCKKGVVMKVGLDEVADPYDDDTCRYWFRDMFLGLEYLHAQGIIHRDLKPDNCLITHDDVLKIVDFGVSEMFDKGTEMHTSKHAGSPAFMPPELCIAKHGHVSGRAVDVWSMGVTLYCLRYGRVPFEKDALLQLYEAIKEEEPSLEGEQDDQFRDLILRMLEKDPSKRITMPQIRVHPWVTKNGEDLMLSEEDNCNDIIDDPTEEELDTAITGKMGHLMAVAKAVKRFKKLLFKRRPELMEGILGRSSRIVAPPAPLRAEYGIRQSRSHDVHNRRPVESALTAEGIHHELRVSDSGKVTPQHAESPTGSHRPSESTPDPISRSSTGLEKTGSATPASGTSSSPAARGRRQDSSRNFSPDDTGRGHAHDPLLDTLYLNIGTGPESDLPTEDDNTGTPGVVCESPPGVEDNIYEKAYEEEMERILAARGRAATIFLTRRVEGNASLRSREGVVGAMKSATTGGLGGLGGMAARLGGGGKGGGLAGLVSKAKAAKESGAGQDTEEEKKEAGDGAVAQGSAAT</sequence>
<protein>
    <submittedName>
        <fullName evidence="6">Putative calcium/calmodulin-dependent protein kinase kinase cmkC</fullName>
    </submittedName>
</protein>
<dbReference type="CDD" id="cd14008">
    <property type="entry name" value="STKc_LKB1_CaMKK"/>
    <property type="match status" value="1"/>
</dbReference>
<keyword evidence="6" id="KW-0808">Transferase</keyword>
<keyword evidence="2 3" id="KW-0067">ATP-binding</keyword>
<name>A0A4U7B646_9PEZI</name>
<dbReference type="InterPro" id="IPR000719">
    <property type="entry name" value="Prot_kinase_dom"/>
</dbReference>
<feature type="compositionally biased region" description="Polar residues" evidence="4">
    <location>
        <begin position="156"/>
        <end position="169"/>
    </location>
</feature>
<feature type="binding site" evidence="3">
    <location>
        <position position="134"/>
    </location>
    <ligand>
        <name>ATP</name>
        <dbReference type="ChEBI" id="CHEBI:30616"/>
    </ligand>
</feature>
<feature type="compositionally biased region" description="Basic and acidic residues" evidence="4">
    <location>
        <begin position="588"/>
        <end position="598"/>
    </location>
</feature>
<dbReference type="PROSITE" id="PS00107">
    <property type="entry name" value="PROTEIN_KINASE_ATP"/>
    <property type="match status" value="1"/>
</dbReference>
<dbReference type="SUPFAM" id="SSF56112">
    <property type="entry name" value="Protein kinase-like (PK-like)"/>
    <property type="match status" value="1"/>
</dbReference>
<evidence type="ECO:0000313" key="7">
    <source>
        <dbReference type="Proteomes" id="UP000308133"/>
    </source>
</evidence>
<dbReference type="PROSITE" id="PS50011">
    <property type="entry name" value="PROTEIN_KINASE_DOM"/>
    <property type="match status" value="1"/>
</dbReference>
<dbReference type="Proteomes" id="UP000308133">
    <property type="component" value="Unassembled WGS sequence"/>
</dbReference>
<evidence type="ECO:0000313" key="6">
    <source>
        <dbReference type="EMBL" id="TKX24236.1"/>
    </source>
</evidence>
<feature type="region of interest" description="Disordered" evidence="4">
    <location>
        <begin position="1"/>
        <end position="33"/>
    </location>
</feature>
<feature type="compositionally biased region" description="Low complexity" evidence="4">
    <location>
        <begin position="558"/>
        <end position="573"/>
    </location>
</feature>
<dbReference type="AlphaFoldDB" id="A0A4U7B646"/>
<dbReference type="FunFam" id="1.10.510.10:FF:000995">
    <property type="entry name" value="BcCMK3, calcium/calmodulin-dependent protein kinase"/>
    <property type="match status" value="1"/>
</dbReference>
<feature type="region of interest" description="Disordered" evidence="4">
    <location>
        <begin position="144"/>
        <end position="182"/>
    </location>
</feature>
<evidence type="ECO:0000256" key="4">
    <source>
        <dbReference type="SAM" id="MobiDB-lite"/>
    </source>
</evidence>
<dbReference type="PROSITE" id="PS00108">
    <property type="entry name" value="PROTEIN_KINASE_ST"/>
    <property type="match status" value="1"/>
</dbReference>
<dbReference type="InterPro" id="IPR017441">
    <property type="entry name" value="Protein_kinase_ATP_BS"/>
</dbReference>
<reference evidence="6 7" key="1">
    <citation type="submission" date="2018-02" db="EMBL/GenBank/DDBJ databases">
        <title>Draft genome sequences of Elsinoe sp., causing black scab on jojoba.</title>
        <authorList>
            <person name="Stodart B."/>
            <person name="Jeffress S."/>
            <person name="Ash G."/>
            <person name="Arun Chinnappa K."/>
        </authorList>
    </citation>
    <scope>NUCLEOTIDE SEQUENCE [LARGE SCALE GENOMIC DNA]</scope>
    <source>
        <strain evidence="6 7">Hillstone_2</strain>
    </source>
</reference>
<dbReference type="PANTHER" id="PTHR24346">
    <property type="entry name" value="MAP/MICROTUBULE AFFINITY-REGULATING KINASE"/>
    <property type="match status" value="1"/>
</dbReference>
<evidence type="ECO:0000256" key="2">
    <source>
        <dbReference type="ARBA" id="ARBA00022840"/>
    </source>
</evidence>
<dbReference type="FunFam" id="3.30.200.20:FF:000447">
    <property type="entry name" value="Calcium/calmodulin dependent protein kinase"/>
    <property type="match status" value="1"/>
</dbReference>
<organism evidence="6 7">
    <name type="scientific">Elsinoe australis</name>
    <dbReference type="NCBI Taxonomy" id="40998"/>
    <lineage>
        <taxon>Eukaryota</taxon>
        <taxon>Fungi</taxon>
        <taxon>Dikarya</taxon>
        <taxon>Ascomycota</taxon>
        <taxon>Pezizomycotina</taxon>
        <taxon>Dothideomycetes</taxon>
        <taxon>Dothideomycetidae</taxon>
        <taxon>Myriangiales</taxon>
        <taxon>Elsinoaceae</taxon>
        <taxon>Elsinoe</taxon>
    </lineage>
</organism>
<feature type="compositionally biased region" description="Basic and acidic residues" evidence="4">
    <location>
        <begin position="513"/>
        <end position="522"/>
    </location>
</feature>
<dbReference type="GO" id="GO:0005524">
    <property type="term" value="F:ATP binding"/>
    <property type="evidence" value="ECO:0007669"/>
    <property type="project" value="UniProtKB-UniRule"/>
</dbReference>
<comment type="caution">
    <text evidence="6">The sequence shown here is derived from an EMBL/GenBank/DDBJ whole genome shotgun (WGS) entry which is preliminary data.</text>
</comment>
<feature type="region of interest" description="Disordered" evidence="4">
    <location>
        <begin position="509"/>
        <end position="633"/>
    </location>
</feature>
<evidence type="ECO:0000259" key="5">
    <source>
        <dbReference type="PROSITE" id="PS50011"/>
    </source>
</evidence>
<dbReference type="PANTHER" id="PTHR24346:SF77">
    <property type="entry name" value="SERINE THREONINE PROTEIN KINASE"/>
    <property type="match status" value="1"/>
</dbReference>
<dbReference type="Pfam" id="PF00069">
    <property type="entry name" value="Pkinase"/>
    <property type="match status" value="1"/>
</dbReference>
<keyword evidence="1 3" id="KW-0547">Nucleotide-binding</keyword>
<proteinExistence type="predicted"/>
<dbReference type="InterPro" id="IPR011009">
    <property type="entry name" value="Kinase-like_dom_sf"/>
</dbReference>
<feature type="domain" description="Protein kinase" evidence="5">
    <location>
        <begin position="106"/>
        <end position="408"/>
    </location>
</feature>
<dbReference type="GO" id="GO:0035556">
    <property type="term" value="P:intracellular signal transduction"/>
    <property type="evidence" value="ECO:0007669"/>
    <property type="project" value="TreeGrafter"/>
</dbReference>